<evidence type="ECO:0000256" key="3">
    <source>
        <dbReference type="SAM" id="Phobius"/>
    </source>
</evidence>
<dbReference type="PROSITE" id="PS51352">
    <property type="entry name" value="THIOREDOXIN_2"/>
    <property type="match status" value="1"/>
</dbReference>
<keyword evidence="2 4" id="KW-0732">Signal</keyword>
<comment type="similarity">
    <text evidence="1">Belongs to the protein disulfide isomerase family.</text>
</comment>
<proteinExistence type="inferred from homology"/>
<dbReference type="PANTHER" id="PTHR45672:SF3">
    <property type="entry name" value="THIOREDOXIN DOMAIN-CONTAINING PROTEIN 5"/>
    <property type="match status" value="1"/>
</dbReference>
<dbReference type="InterPro" id="IPR013766">
    <property type="entry name" value="Thioredoxin_domain"/>
</dbReference>
<dbReference type="CDD" id="cd02961">
    <property type="entry name" value="PDI_a_family"/>
    <property type="match status" value="1"/>
</dbReference>
<sequence>MLALQLLMVFSALACAEVQKLTQSSFATFLQQHETVLVNFGSPWCGHCKQLEPHFEQASEFLADHNIKLAKLDCTELNFGEKSLCDDINAYPTLRVYHGVASYTAYDGRRKTANDIISYMTNGTYPTHTDELPTSTHKIEYWPPSRTPHPNPSPNPTAASAVLIADDQLSAVVKLEVPGLPLLDDEQSSSILLNLSVSANGQHLLVNGNMLAMRVPDPSRPPSILAPQMSINTSIVNHAGRQDPSFVGLDYELWSNNRDDPSITYYNYYPKIYLNLIGAGVEHSDQSLTNLLLDAPEQQVVEMTLHDSQSRPSNSRELSYEIVNVKLLDRAQGYRAPRPDDRFCSRWSWRCADIADPPWYQYVWRQNFDEYGRIGCMRRDLLIRWHRFCHRLARMPWLAWLVLVSGMIVKLCLMWRKWRLSQTWRGELDIEKQAKV</sequence>
<evidence type="ECO:0000256" key="2">
    <source>
        <dbReference type="ARBA" id="ARBA00022729"/>
    </source>
</evidence>
<dbReference type="GO" id="GO:0006457">
    <property type="term" value="P:protein folding"/>
    <property type="evidence" value="ECO:0007669"/>
    <property type="project" value="TreeGrafter"/>
</dbReference>
<gene>
    <name evidence="6" type="ORF">Slin15195_G122310</name>
</gene>
<dbReference type="Gene3D" id="3.40.30.10">
    <property type="entry name" value="Glutaredoxin"/>
    <property type="match status" value="1"/>
</dbReference>
<dbReference type="Pfam" id="PF00085">
    <property type="entry name" value="Thioredoxin"/>
    <property type="match status" value="1"/>
</dbReference>
<protein>
    <submittedName>
        <fullName evidence="6">Thioredoxin domain-containing protein</fullName>
    </submittedName>
</protein>
<organism evidence="6 7">
    <name type="scientific">Septoria linicola</name>
    <dbReference type="NCBI Taxonomy" id="215465"/>
    <lineage>
        <taxon>Eukaryota</taxon>
        <taxon>Fungi</taxon>
        <taxon>Dikarya</taxon>
        <taxon>Ascomycota</taxon>
        <taxon>Pezizomycotina</taxon>
        <taxon>Dothideomycetes</taxon>
        <taxon>Dothideomycetidae</taxon>
        <taxon>Mycosphaerellales</taxon>
        <taxon>Mycosphaerellaceae</taxon>
        <taxon>Septoria</taxon>
    </lineage>
</organism>
<keyword evidence="3" id="KW-1133">Transmembrane helix</keyword>
<keyword evidence="3" id="KW-0812">Transmembrane</keyword>
<feature type="chain" id="PRO_5040242809" evidence="4">
    <location>
        <begin position="17"/>
        <end position="436"/>
    </location>
</feature>
<evidence type="ECO:0000256" key="4">
    <source>
        <dbReference type="SAM" id="SignalP"/>
    </source>
</evidence>
<reference evidence="6" key="1">
    <citation type="submission" date="2022-06" db="EMBL/GenBank/DDBJ databases">
        <title>Complete genome sequences of two strains of the flax pathogen Septoria linicola.</title>
        <authorList>
            <person name="Lapalu N."/>
            <person name="Simon A."/>
            <person name="Demenou B."/>
            <person name="Paumier D."/>
            <person name="Guillot M.-P."/>
            <person name="Gout L."/>
            <person name="Valade R."/>
        </authorList>
    </citation>
    <scope>NUCLEOTIDE SEQUENCE</scope>
    <source>
        <strain evidence="6">SE15195</strain>
    </source>
</reference>
<dbReference type="GO" id="GO:0003756">
    <property type="term" value="F:protein disulfide isomerase activity"/>
    <property type="evidence" value="ECO:0007669"/>
    <property type="project" value="TreeGrafter"/>
</dbReference>
<keyword evidence="7" id="KW-1185">Reference proteome</keyword>
<dbReference type="SUPFAM" id="SSF52833">
    <property type="entry name" value="Thioredoxin-like"/>
    <property type="match status" value="1"/>
</dbReference>
<evidence type="ECO:0000313" key="7">
    <source>
        <dbReference type="Proteomes" id="UP001056384"/>
    </source>
</evidence>
<feature type="domain" description="Thioredoxin" evidence="5">
    <location>
        <begin position="1"/>
        <end position="125"/>
    </location>
</feature>
<dbReference type="EMBL" id="CP099429">
    <property type="protein sequence ID" value="USW58912.1"/>
    <property type="molecule type" value="Genomic_DNA"/>
</dbReference>
<dbReference type="AlphaFoldDB" id="A0A9Q9AZK2"/>
<evidence type="ECO:0000256" key="1">
    <source>
        <dbReference type="ARBA" id="ARBA00006347"/>
    </source>
</evidence>
<name>A0A9Q9AZK2_9PEZI</name>
<feature type="signal peptide" evidence="4">
    <location>
        <begin position="1"/>
        <end position="16"/>
    </location>
</feature>
<dbReference type="InterPro" id="IPR051063">
    <property type="entry name" value="PDI"/>
</dbReference>
<evidence type="ECO:0000313" key="6">
    <source>
        <dbReference type="EMBL" id="USW58912.1"/>
    </source>
</evidence>
<dbReference type="GO" id="GO:0005783">
    <property type="term" value="C:endoplasmic reticulum"/>
    <property type="evidence" value="ECO:0007669"/>
    <property type="project" value="TreeGrafter"/>
</dbReference>
<evidence type="ECO:0000259" key="5">
    <source>
        <dbReference type="PROSITE" id="PS51352"/>
    </source>
</evidence>
<dbReference type="PANTHER" id="PTHR45672">
    <property type="entry name" value="PROTEIN DISULFIDE-ISOMERASE C17H9.14C-RELATED"/>
    <property type="match status" value="1"/>
</dbReference>
<accession>A0A9Q9AZK2</accession>
<feature type="transmembrane region" description="Helical" evidence="3">
    <location>
        <begin position="397"/>
        <end position="415"/>
    </location>
</feature>
<dbReference type="InterPro" id="IPR036249">
    <property type="entry name" value="Thioredoxin-like_sf"/>
</dbReference>
<dbReference type="OrthoDB" id="3917128at2759"/>
<keyword evidence="3" id="KW-0472">Membrane</keyword>
<dbReference type="Proteomes" id="UP001056384">
    <property type="component" value="Chromosome 12"/>
</dbReference>